<dbReference type="Gene3D" id="3.30.60.30">
    <property type="match status" value="3"/>
</dbReference>
<dbReference type="AlphaFoldDB" id="A0A834I2A7"/>
<keyword evidence="1" id="KW-0175">Coiled coil</keyword>
<organism evidence="3 4">
    <name type="scientific">Rhynchophorus ferrugineus</name>
    <name type="common">Red palm weevil</name>
    <name type="synonym">Curculio ferrugineus</name>
    <dbReference type="NCBI Taxonomy" id="354439"/>
    <lineage>
        <taxon>Eukaryota</taxon>
        <taxon>Metazoa</taxon>
        <taxon>Ecdysozoa</taxon>
        <taxon>Arthropoda</taxon>
        <taxon>Hexapoda</taxon>
        <taxon>Insecta</taxon>
        <taxon>Pterygota</taxon>
        <taxon>Neoptera</taxon>
        <taxon>Endopterygota</taxon>
        <taxon>Coleoptera</taxon>
        <taxon>Polyphaga</taxon>
        <taxon>Cucujiformia</taxon>
        <taxon>Curculionidae</taxon>
        <taxon>Dryophthorinae</taxon>
        <taxon>Rhynchophorus</taxon>
    </lineage>
</organism>
<dbReference type="Pfam" id="PF07648">
    <property type="entry name" value="Kazal_2"/>
    <property type="match status" value="3"/>
</dbReference>
<dbReference type="Proteomes" id="UP000625711">
    <property type="component" value="Unassembled WGS sequence"/>
</dbReference>
<dbReference type="EMBL" id="JAACXV010014591">
    <property type="protein sequence ID" value="KAF7265647.1"/>
    <property type="molecule type" value="Genomic_DNA"/>
</dbReference>
<dbReference type="GO" id="GO:0008191">
    <property type="term" value="F:metalloendopeptidase inhibitor activity"/>
    <property type="evidence" value="ECO:0007669"/>
    <property type="project" value="InterPro"/>
</dbReference>
<dbReference type="InterPro" id="IPR056976">
    <property type="entry name" value="EGF1_RECK"/>
</dbReference>
<dbReference type="Pfam" id="PF25027">
    <property type="entry name" value="EGF1_RECK"/>
    <property type="match status" value="1"/>
</dbReference>
<dbReference type="Pfam" id="PF25028">
    <property type="entry name" value="FnI_RECK"/>
    <property type="match status" value="1"/>
</dbReference>
<dbReference type="Pfam" id="PF22961">
    <property type="entry name" value="RECK-like_N"/>
    <property type="match status" value="1"/>
</dbReference>
<dbReference type="InterPro" id="IPR002350">
    <property type="entry name" value="Kazal_dom"/>
</dbReference>
<evidence type="ECO:0000259" key="2">
    <source>
        <dbReference type="PROSITE" id="PS51465"/>
    </source>
</evidence>
<dbReference type="InterPro" id="IPR039016">
    <property type="entry name" value="RECK"/>
</dbReference>
<dbReference type="InterPro" id="IPR055110">
    <property type="entry name" value="RECK-like_N"/>
</dbReference>
<evidence type="ECO:0000256" key="1">
    <source>
        <dbReference type="SAM" id="Coils"/>
    </source>
</evidence>
<gene>
    <name evidence="3" type="ORF">GWI33_020949</name>
</gene>
<comment type="caution">
    <text evidence="3">The sequence shown here is derived from an EMBL/GenBank/DDBJ whole genome shotgun (WGS) entry which is preliminary data.</text>
</comment>
<dbReference type="InterPro" id="IPR036058">
    <property type="entry name" value="Kazal_dom_sf"/>
</dbReference>
<feature type="domain" description="Kazal-like" evidence="2">
    <location>
        <begin position="536"/>
        <end position="586"/>
    </location>
</feature>
<dbReference type="Pfam" id="PF23298">
    <property type="entry name" value="FZ_RECK"/>
    <property type="match status" value="1"/>
</dbReference>
<proteinExistence type="predicted"/>
<sequence length="874" mass="96984">CEDMSRGDSWVGRVCCSIPNSESCRRACATGTPDDDLSRSCRKSDEIAFFSCIHKQEKGEDCCGNAKSMECREVCRDIFRSQITPTKYQRQKLKEECEERSSKVVECVKDLVKITPVENSIKHMHCCDKSNNIKCREACRAVLSKTTTIQEIYDSLMLNGCGAPLPQTYFWQCFLRHSTLEPNTETSMEKSRIERVGMDSAKWHCCQRANSSECSRLCSKAFMKYWDKSGDDFHDKCLNNINEEALRNCIDEVDEPCELGCDGLSFCTNFNNRPTELFRSCTSQADEAARSEVTLWQNQSNITLRGLTLPLKSMEKYANIWKAVACGLQIKPCSRQSHANQICKDVCLQILTECVDWTRISPIHSPESICDSLSPEDPNMSCIRLDDYLYPSTMTYPKISGQVSSPCKGNPCESNEICLINKNCIHGINCKPYICQPGCKLGEVSQYMVPDGSYVRIPIPNNPKGCLKICKCNRNKIEECQPLPCIPLTSCLLGSTHQLHGSTFDIDCNSCSCYAGELICSKRQCENSAVGGINTAYTTLPCNCPPHYVPVCGRNGITYPSACLAKCAGLNDADIELPPCQNPCKQNICPIGHKCVPNYQTCLSLMHKPCKQYECINGSVVCENLPADPVCDVDNQQFDNACLLAHHNAKLAYRGPCLNKCKRTGYVCGINGRTYMSECAAFADMVSVDYDGPCSSIGLITNYKANQCSNVKCPKLSDPNCLGITPPGACCPLCGGALRLLFSTKQIDRALYALQNKSTEAVNLRSLLKGLERQIQLAQCTVRGFMTIETDIFLTVQSTERNPSSLQLEACIREAEKIASLINMQSPRIATELSLSSLTLATIVHTDVITSTSSWNSPNFVILLTMMVFLRLGF</sequence>
<reference evidence="3" key="1">
    <citation type="submission" date="2020-08" db="EMBL/GenBank/DDBJ databases">
        <title>Genome sequencing and assembly of the red palm weevil Rhynchophorus ferrugineus.</title>
        <authorList>
            <person name="Dias G.B."/>
            <person name="Bergman C.M."/>
            <person name="Manee M."/>
        </authorList>
    </citation>
    <scope>NUCLEOTIDE SEQUENCE</scope>
    <source>
        <strain evidence="3">AA-2017</strain>
        <tissue evidence="3">Whole larva</tissue>
    </source>
</reference>
<name>A0A834I2A7_RHYFE</name>
<dbReference type="PANTHER" id="PTHR13487:SF3">
    <property type="entry name" value="REVERSION-INDUCING CYSTEINE-RICH PROTEIN WITH KAZAL MOTIFS"/>
    <property type="match status" value="1"/>
</dbReference>
<feature type="domain" description="Kazal-like" evidence="2">
    <location>
        <begin position="604"/>
        <end position="659"/>
    </location>
</feature>
<dbReference type="SMART" id="SM00280">
    <property type="entry name" value="KAZAL"/>
    <property type="match status" value="3"/>
</dbReference>
<dbReference type="GO" id="GO:0030198">
    <property type="term" value="P:extracellular matrix organization"/>
    <property type="evidence" value="ECO:0007669"/>
    <property type="project" value="TreeGrafter"/>
</dbReference>
<accession>A0A834I2A7</accession>
<dbReference type="Pfam" id="PF23332">
    <property type="entry name" value="CC4_RECK"/>
    <property type="match status" value="2"/>
</dbReference>
<dbReference type="InterPro" id="IPR056979">
    <property type="entry name" value="FZ_RECK"/>
</dbReference>
<dbReference type="GO" id="GO:0005886">
    <property type="term" value="C:plasma membrane"/>
    <property type="evidence" value="ECO:0007669"/>
    <property type="project" value="TreeGrafter"/>
</dbReference>
<feature type="coiled-coil region" evidence="1">
    <location>
        <begin position="754"/>
        <end position="781"/>
    </location>
</feature>
<feature type="non-terminal residue" evidence="3">
    <location>
        <position position="1"/>
    </location>
</feature>
<dbReference type="PANTHER" id="PTHR13487">
    <property type="entry name" value="SERINE PROTEASE INHIBITOR"/>
    <property type="match status" value="1"/>
</dbReference>
<dbReference type="OrthoDB" id="5956770at2759"/>
<protein>
    <recommendedName>
        <fullName evidence="2">Kazal-like domain-containing protein</fullName>
    </recommendedName>
</protein>
<dbReference type="InterPro" id="IPR056978">
    <property type="entry name" value="CC4_RECK"/>
</dbReference>
<dbReference type="InterPro" id="IPR056977">
    <property type="entry name" value="FnI_RECK"/>
</dbReference>
<keyword evidence="4" id="KW-1185">Reference proteome</keyword>
<evidence type="ECO:0000313" key="3">
    <source>
        <dbReference type="EMBL" id="KAF7265647.1"/>
    </source>
</evidence>
<dbReference type="SUPFAM" id="SSF100895">
    <property type="entry name" value="Kazal-type serine protease inhibitors"/>
    <property type="match status" value="3"/>
</dbReference>
<evidence type="ECO:0000313" key="4">
    <source>
        <dbReference type="Proteomes" id="UP000625711"/>
    </source>
</evidence>
<dbReference type="PROSITE" id="PS51465">
    <property type="entry name" value="KAZAL_2"/>
    <property type="match status" value="2"/>
</dbReference>
<dbReference type="PROSITE" id="PS00282">
    <property type="entry name" value="KAZAL_1"/>
    <property type="match status" value="1"/>
</dbReference>